<dbReference type="PANTHER" id="PTHR43377">
    <property type="entry name" value="BILIVERDIN REDUCTASE A"/>
    <property type="match status" value="1"/>
</dbReference>
<proteinExistence type="predicted"/>
<organism evidence="2 3">
    <name type="scientific">Fibrobacter intestinalis</name>
    <dbReference type="NCBI Taxonomy" id="28122"/>
    <lineage>
        <taxon>Bacteria</taxon>
        <taxon>Pseudomonadati</taxon>
        <taxon>Fibrobacterota</taxon>
        <taxon>Fibrobacteria</taxon>
        <taxon>Fibrobacterales</taxon>
        <taxon>Fibrobacteraceae</taxon>
        <taxon>Fibrobacter</taxon>
    </lineage>
</organism>
<sequence length="295" mass="33960">MKTYHAILIGNGTMGTRHCSRFESRGVHFLQILDLADLPSFDIAEDVFRNVLDRNSIDFVVIASPAVTHYRYAAFFLKNRISVFVEKPLALNADEAETLLELSCRYKCLLFVAHSECYNPIFLRFRHRFLRHLQTNDIQSVRLSFRREHPYSKRCRDVGVALDLLVHDLSLFLTLFSFGNTQIQHFEFSEDAAKLSLVWKKDSLPRIVADFWVDRDSQVDVRAITVQMESGEKIETQEVSLAQYLSNGEILHIPDSLDNEQKFFLKLLGGSFSTWALKAAQIARNVVFLATLPRK</sequence>
<dbReference type="RefSeq" id="WP_073301695.1">
    <property type="nucleotide sequence ID" value="NZ_FRAW01000001.1"/>
</dbReference>
<feature type="domain" description="Gfo/Idh/MocA-like oxidoreductase N-terminal" evidence="1">
    <location>
        <begin position="44"/>
        <end position="114"/>
    </location>
</feature>
<protein>
    <submittedName>
        <fullName evidence="2">Oxidoreductase family, NAD-binding Rossmann fold</fullName>
    </submittedName>
</protein>
<dbReference type="InterPro" id="IPR051450">
    <property type="entry name" value="Gfo/Idh/MocA_Oxidoreductases"/>
</dbReference>
<gene>
    <name evidence="2" type="ORF">SAMN05720469_10190</name>
</gene>
<evidence type="ECO:0000313" key="3">
    <source>
        <dbReference type="Proteomes" id="UP000184275"/>
    </source>
</evidence>
<evidence type="ECO:0000259" key="1">
    <source>
        <dbReference type="Pfam" id="PF01408"/>
    </source>
</evidence>
<dbReference type="Pfam" id="PF01408">
    <property type="entry name" value="GFO_IDH_MocA"/>
    <property type="match status" value="1"/>
</dbReference>
<dbReference type="Gene3D" id="3.40.50.720">
    <property type="entry name" value="NAD(P)-binding Rossmann-like Domain"/>
    <property type="match status" value="1"/>
</dbReference>
<dbReference type="Proteomes" id="UP000184275">
    <property type="component" value="Unassembled WGS sequence"/>
</dbReference>
<name>A0A1M6PRV5_9BACT</name>
<dbReference type="EMBL" id="FRAW01000001">
    <property type="protein sequence ID" value="SHK10729.1"/>
    <property type="molecule type" value="Genomic_DNA"/>
</dbReference>
<dbReference type="GO" id="GO:0000166">
    <property type="term" value="F:nucleotide binding"/>
    <property type="evidence" value="ECO:0007669"/>
    <property type="project" value="InterPro"/>
</dbReference>
<reference evidence="3" key="1">
    <citation type="submission" date="2016-11" db="EMBL/GenBank/DDBJ databases">
        <authorList>
            <person name="Varghese N."/>
            <person name="Submissions S."/>
        </authorList>
    </citation>
    <scope>NUCLEOTIDE SEQUENCE [LARGE SCALE GENOMIC DNA]</scope>
    <source>
        <strain evidence="3">UWOS</strain>
    </source>
</reference>
<dbReference type="InterPro" id="IPR036291">
    <property type="entry name" value="NAD(P)-bd_dom_sf"/>
</dbReference>
<dbReference type="SUPFAM" id="SSF51735">
    <property type="entry name" value="NAD(P)-binding Rossmann-fold domains"/>
    <property type="match status" value="1"/>
</dbReference>
<dbReference type="PANTHER" id="PTHR43377:SF1">
    <property type="entry name" value="BILIVERDIN REDUCTASE A"/>
    <property type="match status" value="1"/>
</dbReference>
<keyword evidence="3" id="KW-1185">Reference proteome</keyword>
<accession>A0A1M6PRV5</accession>
<dbReference type="AlphaFoldDB" id="A0A1M6PRV5"/>
<dbReference type="InterPro" id="IPR000683">
    <property type="entry name" value="Gfo/Idh/MocA-like_OxRdtase_N"/>
</dbReference>
<dbReference type="Gene3D" id="3.30.360.10">
    <property type="entry name" value="Dihydrodipicolinate Reductase, domain 2"/>
    <property type="match status" value="1"/>
</dbReference>
<evidence type="ECO:0000313" key="2">
    <source>
        <dbReference type="EMBL" id="SHK10729.1"/>
    </source>
</evidence>